<dbReference type="InterPro" id="IPR015813">
    <property type="entry name" value="Pyrv/PenolPyrv_kinase-like_dom"/>
</dbReference>
<dbReference type="InterPro" id="IPR000121">
    <property type="entry name" value="PEP_util_C"/>
</dbReference>
<comment type="caution">
    <text evidence="11">The sequence shown here is derived from an EMBL/GenBank/DDBJ whole genome shotgun (WGS) entry which is preliminary data.</text>
</comment>
<dbReference type="SUPFAM" id="SSF51621">
    <property type="entry name" value="Phosphoenolpyruvate/pyruvate domain"/>
    <property type="match status" value="1"/>
</dbReference>
<dbReference type="Gene3D" id="3.50.30.10">
    <property type="entry name" value="Phosphohistidine domain"/>
    <property type="match status" value="1"/>
</dbReference>
<keyword evidence="5" id="KW-0547">Nucleotide-binding</keyword>
<evidence type="ECO:0000256" key="2">
    <source>
        <dbReference type="ARBA" id="ARBA00007837"/>
    </source>
</evidence>
<dbReference type="GO" id="GO:0046872">
    <property type="term" value="F:metal ion binding"/>
    <property type="evidence" value="ECO:0007669"/>
    <property type="project" value="UniProtKB-KW"/>
</dbReference>
<evidence type="ECO:0000256" key="8">
    <source>
        <dbReference type="ARBA" id="ARBA00022842"/>
    </source>
</evidence>
<evidence type="ECO:0000313" key="12">
    <source>
        <dbReference type="Proteomes" id="UP000277582"/>
    </source>
</evidence>
<comment type="similarity">
    <text evidence="2">Belongs to the PEP-utilizing enzyme family.</text>
</comment>
<keyword evidence="7" id="KW-0067">ATP-binding</keyword>
<keyword evidence="3" id="KW-0808">Transferase</keyword>
<dbReference type="Proteomes" id="UP000277582">
    <property type="component" value="Unassembled WGS sequence"/>
</dbReference>
<keyword evidence="12" id="KW-1185">Reference proteome</keyword>
<proteinExistence type="inferred from homology"/>
<dbReference type="SUPFAM" id="SSF52009">
    <property type="entry name" value="Phosphohistidine domain"/>
    <property type="match status" value="1"/>
</dbReference>
<dbReference type="InterPro" id="IPR040442">
    <property type="entry name" value="Pyrv_kinase-like_dom_sf"/>
</dbReference>
<reference evidence="11 12" key="1">
    <citation type="submission" date="2018-10" db="EMBL/GenBank/DDBJ databases">
        <title>Co-occurring genomic capacity for anaerobic methane metabolism and dissimilatory sulfite reduction discovered in the Korarchaeota.</title>
        <authorList>
            <person name="Mckay L.J."/>
            <person name="Dlakic M."/>
            <person name="Fields M.W."/>
            <person name="Delmont T.O."/>
            <person name="Eren A.M."/>
            <person name="Jay Z.J."/>
            <person name="Klingelsmith K.B."/>
            <person name="Rusch D.B."/>
            <person name="Inskeep W.P."/>
        </authorList>
    </citation>
    <scope>NUCLEOTIDE SEQUENCE [LARGE SCALE GENOMIC DNA]</scope>
    <source>
        <strain evidence="11 12">MDKW</strain>
    </source>
</reference>
<evidence type="ECO:0000256" key="7">
    <source>
        <dbReference type="ARBA" id="ARBA00022840"/>
    </source>
</evidence>
<dbReference type="PANTHER" id="PTHR43030">
    <property type="entry name" value="PHOSPHOENOLPYRUVATE SYNTHASE"/>
    <property type="match status" value="1"/>
</dbReference>
<dbReference type="InterPro" id="IPR036637">
    <property type="entry name" value="Phosphohistidine_dom_sf"/>
</dbReference>
<dbReference type="InterPro" id="IPR006319">
    <property type="entry name" value="PEP_synth"/>
</dbReference>
<dbReference type="GO" id="GO:0005524">
    <property type="term" value="F:ATP binding"/>
    <property type="evidence" value="ECO:0007669"/>
    <property type="project" value="UniProtKB-KW"/>
</dbReference>
<dbReference type="EMBL" id="RCOS01000109">
    <property type="protein sequence ID" value="RSN73821.1"/>
    <property type="molecule type" value="Genomic_DNA"/>
</dbReference>
<name>A0A3R9PHN0_9CREN</name>
<dbReference type="AlphaFoldDB" id="A0A3R9PHN0"/>
<dbReference type="Pfam" id="PF02896">
    <property type="entry name" value="PEP-utilizers_C"/>
    <property type="match status" value="1"/>
</dbReference>
<dbReference type="RefSeq" id="WP_237558808.1">
    <property type="nucleotide sequence ID" value="NZ_RCOS01000109.1"/>
</dbReference>
<feature type="non-terminal residue" evidence="11">
    <location>
        <position position="1"/>
    </location>
</feature>
<organism evidence="11 12">
    <name type="scientific">Candidatus Methanodesulfokora washburnensis</name>
    <dbReference type="NCBI Taxonomy" id="2478471"/>
    <lineage>
        <taxon>Archaea</taxon>
        <taxon>Thermoproteota</taxon>
        <taxon>Candidatus Korarchaeia</taxon>
        <taxon>Candidatus Korarchaeia incertae sedis</taxon>
        <taxon>Candidatus Methanodesulfokora</taxon>
    </lineage>
</organism>
<keyword evidence="6" id="KW-0418">Kinase</keyword>
<keyword evidence="4" id="KW-0479">Metal-binding</keyword>
<gene>
    <name evidence="11" type="ORF">D6D85_09450</name>
</gene>
<protein>
    <submittedName>
        <fullName evidence="11">Phosphoenolpyruvate synthase</fullName>
    </submittedName>
</protein>
<evidence type="ECO:0000256" key="3">
    <source>
        <dbReference type="ARBA" id="ARBA00022679"/>
    </source>
</evidence>
<dbReference type="PROSITE" id="PS00370">
    <property type="entry name" value="PEP_ENZYMES_PHOS_SITE"/>
    <property type="match status" value="1"/>
</dbReference>
<evidence type="ECO:0000256" key="1">
    <source>
        <dbReference type="ARBA" id="ARBA00001946"/>
    </source>
</evidence>
<evidence type="ECO:0000256" key="6">
    <source>
        <dbReference type="ARBA" id="ARBA00022777"/>
    </source>
</evidence>
<evidence type="ECO:0000256" key="4">
    <source>
        <dbReference type="ARBA" id="ARBA00022723"/>
    </source>
</evidence>
<evidence type="ECO:0000259" key="10">
    <source>
        <dbReference type="Pfam" id="PF02896"/>
    </source>
</evidence>
<comment type="cofactor">
    <cofactor evidence="1">
        <name>Mg(2+)</name>
        <dbReference type="ChEBI" id="CHEBI:18420"/>
    </cofactor>
</comment>
<dbReference type="InterPro" id="IPR018274">
    <property type="entry name" value="PEP_util_AS"/>
</dbReference>
<evidence type="ECO:0000256" key="5">
    <source>
        <dbReference type="ARBA" id="ARBA00022741"/>
    </source>
</evidence>
<dbReference type="PANTHER" id="PTHR43030:SF1">
    <property type="entry name" value="PHOSPHOENOLPYRUVATE SYNTHASE"/>
    <property type="match status" value="1"/>
</dbReference>
<dbReference type="InterPro" id="IPR008279">
    <property type="entry name" value="PEP-util_enz_mobile_dom"/>
</dbReference>
<keyword evidence="8" id="KW-0460">Magnesium</keyword>
<dbReference type="Pfam" id="PF00391">
    <property type="entry name" value="PEP-utilizers"/>
    <property type="match status" value="1"/>
</dbReference>
<evidence type="ECO:0000313" key="11">
    <source>
        <dbReference type="EMBL" id="RSN73821.1"/>
    </source>
</evidence>
<sequence length="398" mass="45019">PDWVPYMRLAGAIVTDEGGMTCHAAIVSRELGIPCIVGTGRATELLKTGEIYTVDATRGVVYLGEVEGLLKPKKEEEIVVEWIPTGTKVYMNLGVPEKIKEYSKLPFDGIGLMRVEFILASYIGEHPLYLIEMGKQEKFISGMADGISLVAREIFPRPVVVRFSDFKTNEYRELGGGNKYEPHEDNPMLGWRGVSRYISPQYEEAFRLECRAIRRVREEQGLTNVHVMLPFVRTTWEVERVLEIMAEEGLKSGRDFKIWAMAEVPSVIFLAEEFSKYFDGFSIGSNDLTQLILGTDRDSQILPKLDKRYFDERDPAVRRAIAHLIKVAHKHGRTVSICGQAPSVYPEFTEFLVRCGIDSVSVNPDAVIGTRRLIASVERKIMLERISKIAQNSRRLSI</sequence>
<dbReference type="PROSITE" id="PS00742">
    <property type="entry name" value="PEP_ENZYMES_2"/>
    <property type="match status" value="1"/>
</dbReference>
<keyword evidence="11" id="KW-0670">Pyruvate</keyword>
<dbReference type="InterPro" id="IPR023151">
    <property type="entry name" value="PEP_util_CS"/>
</dbReference>
<evidence type="ECO:0000259" key="9">
    <source>
        <dbReference type="Pfam" id="PF00391"/>
    </source>
</evidence>
<feature type="domain" description="PEP-utilising enzyme C-terminal" evidence="10">
    <location>
        <begin position="87"/>
        <end position="378"/>
    </location>
</feature>
<dbReference type="GO" id="GO:0008986">
    <property type="term" value="F:pyruvate, water dikinase activity"/>
    <property type="evidence" value="ECO:0007669"/>
    <property type="project" value="InterPro"/>
</dbReference>
<accession>A0A3R9PHN0</accession>
<feature type="domain" description="PEP-utilising enzyme mobile" evidence="9">
    <location>
        <begin position="1"/>
        <end position="59"/>
    </location>
</feature>
<dbReference type="Gene3D" id="3.20.20.60">
    <property type="entry name" value="Phosphoenolpyruvate-binding domains"/>
    <property type="match status" value="1"/>
</dbReference>